<accession>A0A7D5LDG2</accession>
<dbReference type="CDD" id="cd02208">
    <property type="entry name" value="cupin_RmlC-like"/>
    <property type="match status" value="1"/>
</dbReference>
<evidence type="ECO:0000313" key="2">
    <source>
        <dbReference type="EMBL" id="QLG64051.1"/>
    </source>
</evidence>
<dbReference type="InterPro" id="IPR051610">
    <property type="entry name" value="GPI/OXD"/>
</dbReference>
<dbReference type="PANTHER" id="PTHR35848:SF9">
    <property type="entry name" value="SLL1358 PROTEIN"/>
    <property type="match status" value="1"/>
</dbReference>
<dbReference type="GO" id="GO:0046872">
    <property type="term" value="F:metal ion binding"/>
    <property type="evidence" value="ECO:0007669"/>
    <property type="project" value="UniProtKB-KW"/>
</dbReference>
<organism evidence="2 3">
    <name type="scientific">Halorarum salinum</name>
    <dbReference type="NCBI Taxonomy" id="2743089"/>
    <lineage>
        <taxon>Archaea</taxon>
        <taxon>Methanobacteriati</taxon>
        <taxon>Methanobacteriota</taxon>
        <taxon>Stenosarchaea group</taxon>
        <taxon>Halobacteria</taxon>
        <taxon>Halobacteriales</taxon>
        <taxon>Haloferacaceae</taxon>
        <taxon>Halorarum</taxon>
    </lineage>
</organism>
<evidence type="ECO:0000313" key="3">
    <source>
        <dbReference type="Proteomes" id="UP000509626"/>
    </source>
</evidence>
<evidence type="ECO:0000256" key="1">
    <source>
        <dbReference type="ARBA" id="ARBA00022723"/>
    </source>
</evidence>
<dbReference type="InterPro" id="IPR011051">
    <property type="entry name" value="RmlC_Cupin_sf"/>
</dbReference>
<name>A0A7D5LDG2_9EURY</name>
<dbReference type="KEGG" id="halu:HUG12_11895"/>
<keyword evidence="3" id="KW-1185">Reference proteome</keyword>
<reference evidence="2 3" key="1">
    <citation type="submission" date="2020-06" db="EMBL/GenBank/DDBJ databases">
        <title>NJ-3-1, isolated from saline soil.</title>
        <authorList>
            <person name="Cui H.L."/>
            <person name="Shi X."/>
        </authorList>
    </citation>
    <scope>NUCLEOTIDE SEQUENCE [LARGE SCALE GENOMIC DNA]</scope>
    <source>
        <strain evidence="2 3">NJ-3-1</strain>
    </source>
</reference>
<dbReference type="Proteomes" id="UP000509626">
    <property type="component" value="Chromosome"/>
</dbReference>
<protein>
    <submittedName>
        <fullName evidence="2">Cupin domain-containing protein</fullName>
    </submittedName>
</protein>
<dbReference type="SUPFAM" id="SSF51182">
    <property type="entry name" value="RmlC-like cupins"/>
    <property type="match status" value="1"/>
</dbReference>
<dbReference type="AlphaFoldDB" id="A0A7D5LDG2"/>
<dbReference type="PANTHER" id="PTHR35848">
    <property type="entry name" value="OXALATE-BINDING PROTEIN"/>
    <property type="match status" value="1"/>
</dbReference>
<dbReference type="EMBL" id="CP058579">
    <property type="protein sequence ID" value="QLG64051.1"/>
    <property type="molecule type" value="Genomic_DNA"/>
</dbReference>
<dbReference type="Gene3D" id="2.60.120.10">
    <property type="entry name" value="Jelly Rolls"/>
    <property type="match status" value="1"/>
</dbReference>
<proteinExistence type="predicted"/>
<sequence length="201" mass="20992">MGEANRTLPGDGVYRRGLSGTLGTTDVAINRYRIAPDEGFPGGLHAHPDQEEVFVVLEGEATFETWVPRGEGSGADGDVPGGADEVAVAAGEAARFAPGEFQSGRNEADSDLVALAVGAPRDGGDVRLPLPCPDCGHGDVRLDAGGEEFTFICPDCSAERVPAPCPDCGHDDLRATLSERDRPVARCWGCGAEFESAPVRD</sequence>
<dbReference type="InterPro" id="IPR014710">
    <property type="entry name" value="RmlC-like_jellyroll"/>
</dbReference>
<keyword evidence="1" id="KW-0479">Metal-binding</keyword>
<gene>
    <name evidence="2" type="ORF">HUG12_11895</name>
</gene>